<dbReference type="SMART" id="SM00389">
    <property type="entry name" value="HOX"/>
    <property type="match status" value="1"/>
</dbReference>
<dbReference type="InterPro" id="IPR020479">
    <property type="entry name" value="HD_metazoa"/>
</dbReference>
<keyword evidence="2" id="KW-0217">Developmental protein</keyword>
<organism evidence="12 13">
    <name type="scientific">Scleropages formosus</name>
    <name type="common">Asian bonytongue</name>
    <name type="synonym">Osteoglossum formosum</name>
    <dbReference type="NCBI Taxonomy" id="113540"/>
    <lineage>
        <taxon>Eukaryota</taxon>
        <taxon>Metazoa</taxon>
        <taxon>Chordata</taxon>
        <taxon>Craniata</taxon>
        <taxon>Vertebrata</taxon>
        <taxon>Euteleostomi</taxon>
        <taxon>Actinopterygii</taxon>
        <taxon>Neopterygii</taxon>
        <taxon>Teleostei</taxon>
        <taxon>Osteoglossocephala</taxon>
        <taxon>Osteoglossomorpha</taxon>
        <taxon>Osteoglossiformes</taxon>
        <taxon>Osteoglossidae</taxon>
        <taxon>Scleropages</taxon>
    </lineage>
</organism>
<evidence type="ECO:0000256" key="8">
    <source>
        <dbReference type="PROSITE-ProRule" id="PRU00108"/>
    </source>
</evidence>
<keyword evidence="4 8" id="KW-0238">DNA-binding</keyword>
<gene>
    <name evidence="12" type="ORF">Z043_114622</name>
</gene>
<dbReference type="GO" id="GO:0005634">
    <property type="term" value="C:nucleus"/>
    <property type="evidence" value="ECO:0007669"/>
    <property type="project" value="UniProtKB-SubCell"/>
</dbReference>
<comment type="subcellular location">
    <subcellularLocation>
        <location evidence="1 8 9">Nucleus</location>
    </subcellularLocation>
</comment>
<dbReference type="PROSITE" id="PS00027">
    <property type="entry name" value="HOMEOBOX_1"/>
    <property type="match status" value="1"/>
</dbReference>
<sequence>MPRCYGKHLEGLCRATYFGLSFGIDCEKDSSTDSAQNERDGNVTPRTSFTTKQLTELEKEFHFNKYLTRARRVEIANAMHLKETQVKIWFQNRRMKQKKREKEGLLLGLLSSSNSSQEDCRSEKDSGPSPAPSPSPSPRQSPPQDALVEYVFAFVQS</sequence>
<evidence type="ECO:0000256" key="6">
    <source>
        <dbReference type="ARBA" id="ARBA00023163"/>
    </source>
</evidence>
<dbReference type="InterPro" id="IPR046327">
    <property type="entry name" value="HXA1/B1/D1"/>
</dbReference>
<proteinExistence type="predicted"/>
<keyword evidence="5 8" id="KW-0371">Homeobox</keyword>
<evidence type="ECO:0000256" key="4">
    <source>
        <dbReference type="ARBA" id="ARBA00023125"/>
    </source>
</evidence>
<dbReference type="PANTHER" id="PTHR45946">
    <property type="entry name" value="HOMEOBOX PROTEIN ROUGH-RELATED"/>
    <property type="match status" value="1"/>
</dbReference>
<protein>
    <recommendedName>
        <fullName evidence="11">Homeobox domain-containing protein</fullName>
    </recommendedName>
</protein>
<dbReference type="FunFam" id="1.10.10.60:FF:000113">
    <property type="entry name" value="homeobox protein Hox-B1"/>
    <property type="match status" value="1"/>
</dbReference>
<feature type="region of interest" description="Disordered" evidence="10">
    <location>
        <begin position="101"/>
        <end position="144"/>
    </location>
</feature>
<dbReference type="Gene3D" id="1.10.10.60">
    <property type="entry name" value="Homeodomain-like"/>
    <property type="match status" value="1"/>
</dbReference>
<evidence type="ECO:0000256" key="7">
    <source>
        <dbReference type="ARBA" id="ARBA00023242"/>
    </source>
</evidence>
<dbReference type="PRINTS" id="PR00024">
    <property type="entry name" value="HOMEOBOX"/>
</dbReference>
<keyword evidence="7 8" id="KW-0539">Nucleus</keyword>
<dbReference type="PANTHER" id="PTHR45946:SF5">
    <property type="entry name" value="HOMEOBOX PROTEIN HOX-B1"/>
    <property type="match status" value="1"/>
</dbReference>
<dbReference type="GO" id="GO:0000978">
    <property type="term" value="F:RNA polymerase II cis-regulatory region sequence-specific DNA binding"/>
    <property type="evidence" value="ECO:0007669"/>
    <property type="project" value="TreeGrafter"/>
</dbReference>
<dbReference type="Pfam" id="PF00046">
    <property type="entry name" value="Homeodomain"/>
    <property type="match status" value="1"/>
</dbReference>
<evidence type="ECO:0000256" key="10">
    <source>
        <dbReference type="SAM" id="MobiDB-lite"/>
    </source>
</evidence>
<feature type="domain" description="Homeobox" evidence="11">
    <location>
        <begin position="40"/>
        <end position="100"/>
    </location>
</feature>
<evidence type="ECO:0000259" key="11">
    <source>
        <dbReference type="PROSITE" id="PS50071"/>
    </source>
</evidence>
<dbReference type="CDD" id="cd00086">
    <property type="entry name" value="homeodomain"/>
    <property type="match status" value="1"/>
</dbReference>
<dbReference type="PROSITE" id="PS50071">
    <property type="entry name" value="HOMEOBOX_2"/>
    <property type="match status" value="1"/>
</dbReference>
<evidence type="ECO:0000256" key="3">
    <source>
        <dbReference type="ARBA" id="ARBA00023015"/>
    </source>
</evidence>
<name>A0A0P7WYB4_SCLFO</name>
<dbReference type="SUPFAM" id="SSF46689">
    <property type="entry name" value="Homeodomain-like"/>
    <property type="match status" value="1"/>
</dbReference>
<dbReference type="Proteomes" id="UP000034805">
    <property type="component" value="Unassembled WGS sequence"/>
</dbReference>
<accession>A0A0P7WYB4</accession>
<dbReference type="STRING" id="113540.ENSSFOP00015025248"/>
<evidence type="ECO:0000313" key="12">
    <source>
        <dbReference type="EMBL" id="KPP66838.1"/>
    </source>
</evidence>
<evidence type="ECO:0000313" key="13">
    <source>
        <dbReference type="Proteomes" id="UP000034805"/>
    </source>
</evidence>
<evidence type="ECO:0000256" key="5">
    <source>
        <dbReference type="ARBA" id="ARBA00023155"/>
    </source>
</evidence>
<keyword evidence="6" id="KW-0804">Transcription</keyword>
<evidence type="ECO:0000256" key="2">
    <source>
        <dbReference type="ARBA" id="ARBA00022473"/>
    </source>
</evidence>
<dbReference type="InterPro" id="IPR001356">
    <property type="entry name" value="HD"/>
</dbReference>
<comment type="caution">
    <text evidence="12">The sequence shown here is derived from an EMBL/GenBank/DDBJ whole genome shotgun (WGS) entry which is preliminary data.</text>
</comment>
<dbReference type="InterPro" id="IPR017970">
    <property type="entry name" value="Homeobox_CS"/>
</dbReference>
<evidence type="ECO:0000256" key="9">
    <source>
        <dbReference type="RuleBase" id="RU000682"/>
    </source>
</evidence>
<feature type="DNA-binding region" description="Homeobox" evidence="8">
    <location>
        <begin position="42"/>
        <end position="101"/>
    </location>
</feature>
<reference evidence="12 13" key="1">
    <citation type="submission" date="2015-08" db="EMBL/GenBank/DDBJ databases">
        <title>The genome of the Asian arowana (Scleropages formosus).</title>
        <authorList>
            <person name="Tan M.H."/>
            <person name="Gan H.M."/>
            <person name="Croft L.J."/>
            <person name="Austin C.M."/>
        </authorList>
    </citation>
    <scope>NUCLEOTIDE SEQUENCE [LARGE SCALE GENOMIC DNA]</scope>
    <source>
        <strain evidence="12">Aro1</strain>
    </source>
</reference>
<feature type="compositionally biased region" description="Low complexity" evidence="10">
    <location>
        <begin position="105"/>
        <end position="116"/>
    </location>
</feature>
<dbReference type="AlphaFoldDB" id="A0A0P7WYB4"/>
<dbReference type="EMBL" id="JARO02005409">
    <property type="protein sequence ID" value="KPP66838.1"/>
    <property type="molecule type" value="Genomic_DNA"/>
</dbReference>
<dbReference type="GO" id="GO:0000981">
    <property type="term" value="F:DNA-binding transcription factor activity, RNA polymerase II-specific"/>
    <property type="evidence" value="ECO:0007669"/>
    <property type="project" value="InterPro"/>
</dbReference>
<evidence type="ECO:0000256" key="1">
    <source>
        <dbReference type="ARBA" id="ARBA00004123"/>
    </source>
</evidence>
<keyword evidence="3" id="KW-0805">Transcription regulation</keyword>
<dbReference type="InterPro" id="IPR009057">
    <property type="entry name" value="Homeodomain-like_sf"/>
</dbReference>
<feature type="compositionally biased region" description="Pro residues" evidence="10">
    <location>
        <begin position="129"/>
        <end position="141"/>
    </location>
</feature>